<dbReference type="OrthoDB" id="1904255at2"/>
<keyword evidence="2" id="KW-1185">Reference proteome</keyword>
<dbReference type="Proteomes" id="UP000193083">
    <property type="component" value="Unassembled WGS sequence"/>
</dbReference>
<dbReference type="AlphaFoldDB" id="A0A1X7MTQ5"/>
<dbReference type="EMBL" id="FXBL01000004">
    <property type="protein sequence ID" value="SMH28004.1"/>
    <property type="molecule type" value="Genomic_DNA"/>
</dbReference>
<gene>
    <name evidence="1" type="ORF">SAMN02982922_0698</name>
</gene>
<evidence type="ECO:0000313" key="2">
    <source>
        <dbReference type="Proteomes" id="UP000193083"/>
    </source>
</evidence>
<protein>
    <submittedName>
        <fullName evidence="1">Uncharacterized protein</fullName>
    </submittedName>
</protein>
<dbReference type="RefSeq" id="WP_085462869.1">
    <property type="nucleotide sequence ID" value="NZ_FXBL01000004.1"/>
</dbReference>
<proteinExistence type="predicted"/>
<sequence length="169" mass="18658">MNAIEWLHNHAPGFANLSAEEREAIMQFSLLWSLFESGALKTNGNAKAIADLSAHWANQGGLAKDSFAQALAYFQNRYVGNGGFTYHFGHLHFRNGDKKELVERVLRGESDAPSDIAAAVLIIVFRYRNNYLHGMKWAYELKGQLGNFTTANAALMEALELYGAHGAAP</sequence>
<reference evidence="1 2" key="1">
    <citation type="submission" date="2017-04" db="EMBL/GenBank/DDBJ databases">
        <authorList>
            <person name="Afonso C.L."/>
            <person name="Miller P.J."/>
            <person name="Scott M.A."/>
            <person name="Spackman E."/>
            <person name="Goraichik I."/>
            <person name="Dimitrov K.M."/>
            <person name="Suarez D.L."/>
            <person name="Swayne D.E."/>
        </authorList>
    </citation>
    <scope>NUCLEOTIDE SEQUENCE [LARGE SCALE GENOMIC DNA]</scope>
    <source>
        <strain evidence="1 2">B5P</strain>
    </source>
</reference>
<organism evidence="1 2">
    <name type="scientific">Mesorhizobium australicum</name>
    <dbReference type="NCBI Taxonomy" id="536018"/>
    <lineage>
        <taxon>Bacteria</taxon>
        <taxon>Pseudomonadati</taxon>
        <taxon>Pseudomonadota</taxon>
        <taxon>Alphaproteobacteria</taxon>
        <taxon>Hyphomicrobiales</taxon>
        <taxon>Phyllobacteriaceae</taxon>
        <taxon>Mesorhizobium</taxon>
    </lineage>
</organism>
<evidence type="ECO:0000313" key="1">
    <source>
        <dbReference type="EMBL" id="SMH28004.1"/>
    </source>
</evidence>
<accession>A0A1X7MTQ5</accession>
<name>A0A1X7MTQ5_9HYPH</name>